<dbReference type="InterPro" id="IPR014729">
    <property type="entry name" value="Rossmann-like_a/b/a_fold"/>
</dbReference>
<evidence type="ECO:0000256" key="3">
    <source>
        <dbReference type="ARBA" id="ARBA00022741"/>
    </source>
</evidence>
<dbReference type="OrthoDB" id="9807403at2"/>
<dbReference type="PANTHER" id="PTHR43033">
    <property type="entry name" value="TRNA(ILE)-LYSIDINE SYNTHASE-RELATED"/>
    <property type="match status" value="1"/>
</dbReference>
<evidence type="ECO:0000256" key="1">
    <source>
        <dbReference type="ARBA" id="ARBA00022598"/>
    </source>
</evidence>
<dbReference type="GO" id="GO:0005737">
    <property type="term" value="C:cytoplasm"/>
    <property type="evidence" value="ECO:0007669"/>
    <property type="project" value="UniProtKB-SubCell"/>
</dbReference>
<protein>
    <recommendedName>
        <fullName evidence="6">tRNA(Ile)-lysidine synthase</fullName>
        <ecNumber evidence="6">6.3.4.19</ecNumber>
    </recommendedName>
    <alternativeName>
        <fullName evidence="6">tRNA(Ile)-2-lysyl-cytidine synthase</fullName>
    </alternativeName>
    <alternativeName>
        <fullName evidence="6">tRNA(Ile)-lysidine synthetase</fullName>
    </alternativeName>
</protein>
<keyword evidence="9" id="KW-1185">Reference proteome</keyword>
<dbReference type="GO" id="GO:0032267">
    <property type="term" value="F:tRNA(Ile)-lysidine synthase activity"/>
    <property type="evidence" value="ECO:0007669"/>
    <property type="project" value="UniProtKB-EC"/>
</dbReference>
<sequence length="431" mass="47776">MPEEALASSVARLDQRLAELSAPIGIAVSGGGDSMALLHLAADWARKVHRTLRAVTVDHGLRPEAAREADLVGQSCGSLGIVHTVLRWTDWNGKGNMQDQARRARQRLISDWAMAEGIGAVLLGHTADDQAETVLLRLARGSGVDGLSAMDEFAPAVHGLWVRPFLNSRRRDLRDWLRSRAIAWAEDPSNEDRRFDRVKARSMMEHLAVLGLTPDRLIRTSDHMRRAEASLRQHAEAVAARDTREEGADLCLPLDFLRRVEAEDTPARLLAAGLAWVGNRPYRPRHDALLRLARVVLDGRSATLSGCQVMPEGDRFRIRREARAYDAPAPLHLTGGMLRARWDGRWSLHRGATDQDRVDPASWRHLRVAALGGEGLRVCPDWTAQGLPSGALLATPAVWDGSRVVAAPFAGRPEGWTATLYPRFQWFVRDR</sequence>
<keyword evidence="6" id="KW-0963">Cytoplasm</keyword>
<keyword evidence="4 6" id="KW-0067">ATP-binding</keyword>
<evidence type="ECO:0000313" key="8">
    <source>
        <dbReference type="EMBL" id="TNC47840.1"/>
    </source>
</evidence>
<evidence type="ECO:0000256" key="5">
    <source>
        <dbReference type="ARBA" id="ARBA00048539"/>
    </source>
</evidence>
<name>A0A5C4MT65_9RHOB</name>
<comment type="subcellular location">
    <subcellularLocation>
        <location evidence="6">Cytoplasm</location>
    </subcellularLocation>
</comment>
<dbReference type="InterPro" id="IPR012094">
    <property type="entry name" value="tRNA_Ile_lys_synt"/>
</dbReference>
<evidence type="ECO:0000256" key="6">
    <source>
        <dbReference type="HAMAP-Rule" id="MF_01161"/>
    </source>
</evidence>
<feature type="binding site" evidence="6">
    <location>
        <begin position="29"/>
        <end position="34"/>
    </location>
    <ligand>
        <name>ATP</name>
        <dbReference type="ChEBI" id="CHEBI:30616"/>
    </ligand>
</feature>
<dbReference type="InterPro" id="IPR011063">
    <property type="entry name" value="TilS/TtcA_N"/>
</dbReference>
<dbReference type="NCBIfam" id="TIGR02432">
    <property type="entry name" value="lysidine_TilS_N"/>
    <property type="match status" value="1"/>
</dbReference>
<dbReference type="CDD" id="cd01992">
    <property type="entry name" value="TilS_N"/>
    <property type="match status" value="1"/>
</dbReference>
<evidence type="ECO:0000259" key="7">
    <source>
        <dbReference type="Pfam" id="PF01171"/>
    </source>
</evidence>
<keyword evidence="1 6" id="KW-0436">Ligase</keyword>
<accession>A0A5C4MT65</accession>
<evidence type="ECO:0000256" key="2">
    <source>
        <dbReference type="ARBA" id="ARBA00022694"/>
    </source>
</evidence>
<dbReference type="EC" id="6.3.4.19" evidence="6"/>
<dbReference type="InterPro" id="IPR012795">
    <property type="entry name" value="tRNA_Ile_lys_synt_N"/>
</dbReference>
<reference evidence="8 9" key="1">
    <citation type="submission" date="2019-06" db="EMBL/GenBank/DDBJ databases">
        <title>YIM 131921 draft genome.</title>
        <authorList>
            <person name="Jiang L."/>
        </authorList>
    </citation>
    <scope>NUCLEOTIDE SEQUENCE [LARGE SCALE GENOMIC DNA]</scope>
    <source>
        <strain evidence="8 9">YIM 131921</strain>
    </source>
</reference>
<dbReference type="PANTHER" id="PTHR43033:SF5">
    <property type="entry name" value="TRNA(ILE)-LYSIDINE SYNTHETASE"/>
    <property type="match status" value="1"/>
</dbReference>
<dbReference type="Gene3D" id="3.40.50.620">
    <property type="entry name" value="HUPs"/>
    <property type="match status" value="1"/>
</dbReference>
<keyword evidence="3 6" id="KW-0547">Nucleotide-binding</keyword>
<dbReference type="HAMAP" id="MF_01161">
    <property type="entry name" value="tRNA_Ile_lys_synt"/>
    <property type="match status" value="1"/>
</dbReference>
<dbReference type="Proteomes" id="UP000305887">
    <property type="component" value="Unassembled WGS sequence"/>
</dbReference>
<dbReference type="SUPFAM" id="SSF52402">
    <property type="entry name" value="Adenine nucleotide alpha hydrolases-like"/>
    <property type="match status" value="1"/>
</dbReference>
<dbReference type="Pfam" id="PF01171">
    <property type="entry name" value="ATP_bind_3"/>
    <property type="match status" value="1"/>
</dbReference>
<gene>
    <name evidence="6 8" type="primary">tilS</name>
    <name evidence="8" type="ORF">FHG66_15800</name>
</gene>
<feature type="domain" description="tRNA(Ile)-lysidine/2-thiocytidine synthase N-terminal" evidence="7">
    <location>
        <begin position="25"/>
        <end position="201"/>
    </location>
</feature>
<comment type="caution">
    <text evidence="8">The sequence shown here is derived from an EMBL/GenBank/DDBJ whole genome shotgun (WGS) entry which is preliminary data.</text>
</comment>
<proteinExistence type="inferred from homology"/>
<comment type="domain">
    <text evidence="6">The N-terminal region contains the highly conserved SGGXDS motif, predicted to be a P-loop motif involved in ATP binding.</text>
</comment>
<dbReference type="GO" id="GO:0005524">
    <property type="term" value="F:ATP binding"/>
    <property type="evidence" value="ECO:0007669"/>
    <property type="project" value="UniProtKB-UniRule"/>
</dbReference>
<keyword evidence="2 6" id="KW-0819">tRNA processing</keyword>
<organism evidence="8 9">
    <name type="scientific">Rubellimicrobium rubrum</name>
    <dbReference type="NCBI Taxonomy" id="2585369"/>
    <lineage>
        <taxon>Bacteria</taxon>
        <taxon>Pseudomonadati</taxon>
        <taxon>Pseudomonadota</taxon>
        <taxon>Alphaproteobacteria</taxon>
        <taxon>Rhodobacterales</taxon>
        <taxon>Roseobacteraceae</taxon>
        <taxon>Rubellimicrobium</taxon>
    </lineage>
</organism>
<evidence type="ECO:0000256" key="4">
    <source>
        <dbReference type="ARBA" id="ARBA00022840"/>
    </source>
</evidence>
<comment type="catalytic activity">
    <reaction evidence="5 6">
        <text>cytidine(34) in tRNA(Ile2) + L-lysine + ATP = lysidine(34) in tRNA(Ile2) + AMP + diphosphate + H(+)</text>
        <dbReference type="Rhea" id="RHEA:43744"/>
        <dbReference type="Rhea" id="RHEA-COMP:10625"/>
        <dbReference type="Rhea" id="RHEA-COMP:10670"/>
        <dbReference type="ChEBI" id="CHEBI:15378"/>
        <dbReference type="ChEBI" id="CHEBI:30616"/>
        <dbReference type="ChEBI" id="CHEBI:32551"/>
        <dbReference type="ChEBI" id="CHEBI:33019"/>
        <dbReference type="ChEBI" id="CHEBI:82748"/>
        <dbReference type="ChEBI" id="CHEBI:83665"/>
        <dbReference type="ChEBI" id="CHEBI:456215"/>
        <dbReference type="EC" id="6.3.4.19"/>
    </reaction>
</comment>
<dbReference type="AlphaFoldDB" id="A0A5C4MT65"/>
<evidence type="ECO:0000313" key="9">
    <source>
        <dbReference type="Proteomes" id="UP000305887"/>
    </source>
</evidence>
<dbReference type="EMBL" id="VDFU01000022">
    <property type="protein sequence ID" value="TNC47840.1"/>
    <property type="molecule type" value="Genomic_DNA"/>
</dbReference>
<comment type="similarity">
    <text evidence="6">Belongs to the tRNA(Ile)-lysidine synthase family.</text>
</comment>
<dbReference type="GO" id="GO:0006400">
    <property type="term" value="P:tRNA modification"/>
    <property type="evidence" value="ECO:0007669"/>
    <property type="project" value="UniProtKB-UniRule"/>
</dbReference>
<comment type="function">
    <text evidence="6">Ligates lysine onto the cytidine present at position 34 of the AUA codon-specific tRNA(Ile) that contains the anticodon CAU, in an ATP-dependent manner. Cytidine is converted to lysidine, thus changing the amino acid specificity of the tRNA from methionine to isoleucine.</text>
</comment>